<dbReference type="OrthoDB" id="7042322at2759"/>
<comment type="cofactor">
    <cofactor evidence="1">
        <name>pyridoxal 5'-phosphate</name>
        <dbReference type="ChEBI" id="CHEBI:597326"/>
    </cofactor>
</comment>
<evidence type="ECO:0000256" key="1">
    <source>
        <dbReference type="ARBA" id="ARBA00001933"/>
    </source>
</evidence>
<evidence type="ECO:0000256" key="5">
    <source>
        <dbReference type="ARBA" id="ARBA00022898"/>
    </source>
</evidence>
<accession>A0A1Y1UEH4</accession>
<keyword evidence="3" id="KW-0032">Aminotransferase</keyword>
<sequence>MSSALRFGIAPAVTATTAPPIPKAREWATSYLASNPELPLLDLSQGVPGDPPDETVLAALAKASSDPRSAKYGSILGEIELREALAEEFNVQYGVGSSSSSSGRKSSKLSAQDIGITTGCNMAFLVLVMALCPPSTSSVLLPLPAYFNHSMVMTMQSVKPLYIPCEPESGFRPSISAARDHLETAKGQSEGSTRPRMICLVTPNNPTGAVYSPRELEDWYDLAKEFEVALVLDETYRDFVDGPPHHLFDREDWRETLVSLGSFSKGYRIPGHRLGSIVASPDLLRHLATVCDCMQICAPRPPQIALASLLPSLRVSLTASSVALQSRHRLFTEIITSIPGWQVVSQGGFYAYVAFPEDYKTASSALGRKRKSLGSEDVAKVLSLQCGVLTLPGSFFCPSGEELEALEGAGTEQLREDKWLRFAIANVDDEAVRQLGPRLHKMNGIMGFGEEVVVVDD</sequence>
<dbReference type="GO" id="GO:0008483">
    <property type="term" value="F:transaminase activity"/>
    <property type="evidence" value="ECO:0007669"/>
    <property type="project" value="UniProtKB-KW"/>
</dbReference>
<keyword evidence="8" id="KW-1185">Reference proteome</keyword>
<dbReference type="GO" id="GO:0030170">
    <property type="term" value="F:pyridoxal phosphate binding"/>
    <property type="evidence" value="ECO:0007669"/>
    <property type="project" value="InterPro"/>
</dbReference>
<evidence type="ECO:0000259" key="6">
    <source>
        <dbReference type="Pfam" id="PF00155"/>
    </source>
</evidence>
<dbReference type="CDD" id="cd00609">
    <property type="entry name" value="AAT_like"/>
    <property type="match status" value="1"/>
</dbReference>
<dbReference type="Gene3D" id="3.40.640.10">
    <property type="entry name" value="Type I PLP-dependent aspartate aminotransferase-like (Major domain)"/>
    <property type="match status" value="1"/>
</dbReference>
<proteinExistence type="inferred from homology"/>
<dbReference type="InterPro" id="IPR004839">
    <property type="entry name" value="Aminotransferase_I/II_large"/>
</dbReference>
<dbReference type="PANTHER" id="PTHR46383:SF1">
    <property type="entry name" value="ASPARTATE AMINOTRANSFERASE"/>
    <property type="match status" value="1"/>
</dbReference>
<feature type="domain" description="Aminotransferase class I/classII large" evidence="6">
    <location>
        <begin position="40"/>
        <end position="435"/>
    </location>
</feature>
<evidence type="ECO:0000256" key="2">
    <source>
        <dbReference type="ARBA" id="ARBA00007441"/>
    </source>
</evidence>
<dbReference type="AlphaFoldDB" id="A0A1Y1UEH4"/>
<dbReference type="InterPro" id="IPR015421">
    <property type="entry name" value="PyrdxlP-dep_Trfase_major"/>
</dbReference>
<gene>
    <name evidence="7" type="ORF">BD324DRAFT_628676</name>
</gene>
<dbReference type="RefSeq" id="XP_021870490.1">
    <property type="nucleotide sequence ID" value="XM_022016134.1"/>
</dbReference>
<keyword evidence="5" id="KW-0663">Pyridoxal phosphate</keyword>
<dbReference type="InParanoid" id="A0A1Y1UEH4"/>
<evidence type="ECO:0000313" key="8">
    <source>
        <dbReference type="Proteomes" id="UP000193218"/>
    </source>
</evidence>
<keyword evidence="4 7" id="KW-0808">Transferase</keyword>
<evidence type="ECO:0000256" key="4">
    <source>
        <dbReference type="ARBA" id="ARBA00022679"/>
    </source>
</evidence>
<name>A0A1Y1UEH4_9TREE</name>
<evidence type="ECO:0000313" key="7">
    <source>
        <dbReference type="EMBL" id="ORX36389.1"/>
    </source>
</evidence>
<protein>
    <submittedName>
        <fullName evidence="7">Pyridoxal phosphate-dependent transferase</fullName>
    </submittedName>
</protein>
<dbReference type="InterPro" id="IPR050596">
    <property type="entry name" value="AspAT/PAT-like"/>
</dbReference>
<dbReference type="GO" id="GO:0006520">
    <property type="term" value="P:amino acid metabolic process"/>
    <property type="evidence" value="ECO:0007669"/>
    <property type="project" value="InterPro"/>
</dbReference>
<reference evidence="7 8" key="1">
    <citation type="submission" date="2017-03" db="EMBL/GenBank/DDBJ databases">
        <title>Widespread Adenine N6-methylation of Active Genes in Fungi.</title>
        <authorList>
            <consortium name="DOE Joint Genome Institute"/>
            <person name="Mondo S.J."/>
            <person name="Dannebaum R.O."/>
            <person name="Kuo R.C."/>
            <person name="Louie K.B."/>
            <person name="Bewick A.J."/>
            <person name="Labutti K."/>
            <person name="Haridas S."/>
            <person name="Kuo A."/>
            <person name="Salamov A."/>
            <person name="Ahrendt S.R."/>
            <person name="Lau R."/>
            <person name="Bowen B.P."/>
            <person name="Lipzen A."/>
            <person name="Sullivan W."/>
            <person name="Andreopoulos W.B."/>
            <person name="Clum A."/>
            <person name="Lindquist E."/>
            <person name="Daum C."/>
            <person name="Northen T.R."/>
            <person name="Ramamoorthy G."/>
            <person name="Schmitz R.J."/>
            <person name="Gryganskyi A."/>
            <person name="Culley D."/>
            <person name="Magnuson J."/>
            <person name="James T.Y."/>
            <person name="O'Malley M.A."/>
            <person name="Stajich J.E."/>
            <person name="Spatafora J.W."/>
            <person name="Visel A."/>
            <person name="Grigoriev I.V."/>
        </authorList>
    </citation>
    <scope>NUCLEOTIDE SEQUENCE [LARGE SCALE GENOMIC DNA]</scope>
    <source>
        <strain evidence="7 8">NRRL Y-17943</strain>
    </source>
</reference>
<dbReference type="GeneID" id="33557943"/>
<dbReference type="InterPro" id="IPR015424">
    <property type="entry name" value="PyrdxlP-dep_Trfase"/>
</dbReference>
<dbReference type="EMBL" id="NBSH01000008">
    <property type="protein sequence ID" value="ORX36389.1"/>
    <property type="molecule type" value="Genomic_DNA"/>
</dbReference>
<organism evidence="7 8">
    <name type="scientific">Kockovaella imperatae</name>
    <dbReference type="NCBI Taxonomy" id="4999"/>
    <lineage>
        <taxon>Eukaryota</taxon>
        <taxon>Fungi</taxon>
        <taxon>Dikarya</taxon>
        <taxon>Basidiomycota</taxon>
        <taxon>Agaricomycotina</taxon>
        <taxon>Tremellomycetes</taxon>
        <taxon>Tremellales</taxon>
        <taxon>Cuniculitremaceae</taxon>
        <taxon>Kockovaella</taxon>
    </lineage>
</organism>
<dbReference type="SUPFAM" id="SSF53383">
    <property type="entry name" value="PLP-dependent transferases"/>
    <property type="match status" value="1"/>
</dbReference>
<dbReference type="STRING" id="4999.A0A1Y1UEH4"/>
<dbReference type="Proteomes" id="UP000193218">
    <property type="component" value="Unassembled WGS sequence"/>
</dbReference>
<comment type="caution">
    <text evidence="7">The sequence shown here is derived from an EMBL/GenBank/DDBJ whole genome shotgun (WGS) entry which is preliminary data.</text>
</comment>
<dbReference type="PANTHER" id="PTHR46383">
    <property type="entry name" value="ASPARTATE AMINOTRANSFERASE"/>
    <property type="match status" value="1"/>
</dbReference>
<comment type="similarity">
    <text evidence="2">Belongs to the class-I pyridoxal-phosphate-dependent aminotransferase family.</text>
</comment>
<dbReference type="Pfam" id="PF00155">
    <property type="entry name" value="Aminotran_1_2"/>
    <property type="match status" value="1"/>
</dbReference>
<evidence type="ECO:0000256" key="3">
    <source>
        <dbReference type="ARBA" id="ARBA00022576"/>
    </source>
</evidence>